<feature type="compositionally biased region" description="Basic and acidic residues" evidence="1">
    <location>
        <begin position="24"/>
        <end position="39"/>
    </location>
</feature>
<dbReference type="EMBL" id="BK015032">
    <property type="protein sequence ID" value="DAD87984.1"/>
    <property type="molecule type" value="Genomic_DNA"/>
</dbReference>
<feature type="compositionally biased region" description="Basic residues" evidence="1">
    <location>
        <begin position="43"/>
        <end position="69"/>
    </location>
</feature>
<feature type="region of interest" description="Disordered" evidence="1">
    <location>
        <begin position="23"/>
        <end position="69"/>
    </location>
</feature>
<proteinExistence type="predicted"/>
<name>A0A8S5N0I1_9CAUD</name>
<evidence type="ECO:0000256" key="1">
    <source>
        <dbReference type="SAM" id="MobiDB-lite"/>
    </source>
</evidence>
<reference evidence="2" key="1">
    <citation type="journal article" date="2021" name="Proc. Natl. Acad. Sci. U.S.A.">
        <title>A Catalog of Tens of Thousands of Viruses from Human Metagenomes Reveals Hidden Associations with Chronic Diseases.</title>
        <authorList>
            <person name="Tisza M.J."/>
            <person name="Buck C.B."/>
        </authorList>
    </citation>
    <scope>NUCLEOTIDE SEQUENCE</scope>
    <source>
        <strain evidence="2">CtZi05</strain>
    </source>
</reference>
<organism evidence="2">
    <name type="scientific">Siphoviridae sp. ctZi05</name>
    <dbReference type="NCBI Taxonomy" id="2826385"/>
    <lineage>
        <taxon>Viruses</taxon>
        <taxon>Duplodnaviria</taxon>
        <taxon>Heunggongvirae</taxon>
        <taxon>Uroviricota</taxon>
        <taxon>Caudoviricetes</taxon>
    </lineage>
</organism>
<sequence length="69" mass="7873">MRFAVRRVSNYFIGSELAGIPVETDGKDAREGDVGHQDAGRAYGRRWRRGQRGHLLGRTRQAPSHRARR</sequence>
<evidence type="ECO:0000313" key="2">
    <source>
        <dbReference type="EMBL" id="DAD87984.1"/>
    </source>
</evidence>
<accession>A0A8S5N0I1</accession>
<protein>
    <submittedName>
        <fullName evidence="2">Uncharacterized protein</fullName>
    </submittedName>
</protein>